<evidence type="ECO:0000313" key="2">
    <source>
        <dbReference type="Proteomes" id="UP000667802"/>
    </source>
</evidence>
<dbReference type="AlphaFoldDB" id="A0AAP5IGV1"/>
<dbReference type="RefSeq" id="WP_208344532.1">
    <property type="nucleotide sequence ID" value="NZ_CAWQFN010000511.1"/>
</dbReference>
<reference evidence="2" key="1">
    <citation type="journal article" date="2021" name="Science">
        <title>Hunting the eagle killer: A cyanobacterial neurotoxin causes vacuolar myelinopathy.</title>
        <authorList>
            <person name="Breinlinger S."/>
            <person name="Phillips T.J."/>
            <person name="Haram B.N."/>
            <person name="Mares J."/>
            <person name="Martinez Yerena J.A."/>
            <person name="Hrouzek P."/>
            <person name="Sobotka R."/>
            <person name="Henderson W.M."/>
            <person name="Schmieder P."/>
            <person name="Williams S.M."/>
            <person name="Lauderdale J.D."/>
            <person name="Wilde H.D."/>
            <person name="Gerrin W."/>
            <person name="Kust A."/>
            <person name="Washington J.W."/>
            <person name="Wagner C."/>
            <person name="Geier B."/>
            <person name="Liebeke M."/>
            <person name="Enke H."/>
            <person name="Niedermeyer T.H.J."/>
            <person name="Wilde S.B."/>
        </authorList>
    </citation>
    <scope>NUCLEOTIDE SEQUENCE [LARGE SCALE GENOMIC DNA]</scope>
    <source>
        <strain evidence="2">Thurmond2011</strain>
    </source>
</reference>
<protein>
    <submittedName>
        <fullName evidence="1">Uncharacterized protein</fullName>
    </submittedName>
</protein>
<dbReference type="EMBL" id="JAALHA020000027">
    <property type="protein sequence ID" value="MDR9899743.1"/>
    <property type="molecule type" value="Genomic_DNA"/>
</dbReference>
<proteinExistence type="predicted"/>
<sequence length="92" mass="10460">MKLTRRDSILGFVTFLIGLNFRRRSQLVQTEFSNSLVFNQALMTPNSLPRKEIDTAQIYDDFLGAAALGFEDHPALLYQGIGTSPYKKQITY</sequence>
<comment type="caution">
    <text evidence="1">The sequence shown here is derived from an EMBL/GenBank/DDBJ whole genome shotgun (WGS) entry which is preliminary data.</text>
</comment>
<accession>A0AAP5IGV1</accession>
<dbReference type="Proteomes" id="UP000667802">
    <property type="component" value="Unassembled WGS sequence"/>
</dbReference>
<evidence type="ECO:0000313" key="1">
    <source>
        <dbReference type="EMBL" id="MDR9899743.1"/>
    </source>
</evidence>
<organism evidence="1 2">
    <name type="scientific">Aetokthonos hydrillicola Thurmond2011</name>
    <dbReference type="NCBI Taxonomy" id="2712845"/>
    <lineage>
        <taxon>Bacteria</taxon>
        <taxon>Bacillati</taxon>
        <taxon>Cyanobacteriota</taxon>
        <taxon>Cyanophyceae</taxon>
        <taxon>Nostocales</taxon>
        <taxon>Hapalosiphonaceae</taxon>
        <taxon>Aetokthonos</taxon>
    </lineage>
</organism>
<gene>
    <name evidence="1" type="ORF">G7B40_035070</name>
</gene>
<name>A0AAP5IGV1_9CYAN</name>
<keyword evidence="2" id="KW-1185">Reference proteome</keyword>